<evidence type="ECO:0000256" key="2">
    <source>
        <dbReference type="ARBA" id="ARBA00022679"/>
    </source>
</evidence>
<dbReference type="AlphaFoldDB" id="A0AAD6ZYD8"/>
<keyword evidence="2 3" id="KW-0808">Transferase</keyword>
<evidence type="ECO:0000256" key="1">
    <source>
        <dbReference type="ARBA" id="ARBA00007677"/>
    </source>
</evidence>
<dbReference type="GO" id="GO:0005794">
    <property type="term" value="C:Golgi apparatus"/>
    <property type="evidence" value="ECO:0007669"/>
    <property type="project" value="TreeGrafter"/>
</dbReference>
<dbReference type="GO" id="GO:0016020">
    <property type="term" value="C:membrane"/>
    <property type="evidence" value="ECO:0007669"/>
    <property type="project" value="InterPro"/>
</dbReference>
<comment type="similarity">
    <text evidence="1">Belongs to the glycosyltransferase 15 family.</text>
</comment>
<dbReference type="InterPro" id="IPR002685">
    <property type="entry name" value="Glyco_trans_15"/>
</dbReference>
<dbReference type="Gene3D" id="3.90.550.10">
    <property type="entry name" value="Spore Coat Polysaccharide Biosynthesis Protein SpsA, Chain A"/>
    <property type="match status" value="1"/>
</dbReference>
<keyword evidence="4" id="KW-1185">Reference proteome</keyword>
<name>A0AAD6ZYD8_9AGAR</name>
<protein>
    <submittedName>
        <fullName evidence="3">Nucleotide-diphospho-sugar transferase</fullName>
    </submittedName>
</protein>
<dbReference type="Pfam" id="PF01793">
    <property type="entry name" value="Glyco_transf_15"/>
    <property type="match status" value="1"/>
</dbReference>
<dbReference type="SUPFAM" id="SSF53448">
    <property type="entry name" value="Nucleotide-diphospho-sugar transferases"/>
    <property type="match status" value="1"/>
</dbReference>
<reference evidence="3" key="1">
    <citation type="submission" date="2023-03" db="EMBL/GenBank/DDBJ databases">
        <title>Massive genome expansion in bonnet fungi (Mycena s.s.) driven by repeated elements and novel gene families across ecological guilds.</title>
        <authorList>
            <consortium name="Lawrence Berkeley National Laboratory"/>
            <person name="Harder C.B."/>
            <person name="Miyauchi S."/>
            <person name="Viragh M."/>
            <person name="Kuo A."/>
            <person name="Thoen E."/>
            <person name="Andreopoulos B."/>
            <person name="Lu D."/>
            <person name="Skrede I."/>
            <person name="Drula E."/>
            <person name="Henrissat B."/>
            <person name="Morin E."/>
            <person name="Kohler A."/>
            <person name="Barry K."/>
            <person name="LaButti K."/>
            <person name="Morin E."/>
            <person name="Salamov A."/>
            <person name="Lipzen A."/>
            <person name="Mereny Z."/>
            <person name="Hegedus B."/>
            <person name="Baldrian P."/>
            <person name="Stursova M."/>
            <person name="Weitz H."/>
            <person name="Taylor A."/>
            <person name="Grigoriev I.V."/>
            <person name="Nagy L.G."/>
            <person name="Martin F."/>
            <person name="Kauserud H."/>
        </authorList>
    </citation>
    <scope>NUCLEOTIDE SEQUENCE</scope>
    <source>
        <strain evidence="3">CBHHK002</strain>
    </source>
</reference>
<comment type="caution">
    <text evidence="3">The sequence shown here is derived from an EMBL/GenBank/DDBJ whole genome shotgun (WGS) entry which is preliminary data.</text>
</comment>
<dbReference type="Proteomes" id="UP001218218">
    <property type="component" value="Unassembled WGS sequence"/>
</dbReference>
<organism evidence="3 4">
    <name type="scientific">Mycena albidolilacea</name>
    <dbReference type="NCBI Taxonomy" id="1033008"/>
    <lineage>
        <taxon>Eukaryota</taxon>
        <taxon>Fungi</taxon>
        <taxon>Dikarya</taxon>
        <taxon>Basidiomycota</taxon>
        <taxon>Agaricomycotina</taxon>
        <taxon>Agaricomycetes</taxon>
        <taxon>Agaricomycetidae</taxon>
        <taxon>Agaricales</taxon>
        <taxon>Marasmiineae</taxon>
        <taxon>Mycenaceae</taxon>
        <taxon>Mycena</taxon>
    </lineage>
</organism>
<accession>A0AAD6ZYD8</accession>
<sequence length="113" mass="13140">MCVFASAVWSNFEIADLDFWRGEAYTKFFDHLDAKGGFCYERWCSNTVYSIAAALLARKDEIHFFDNIGYRHKPFQHCPQGAVHSAGKCECDMIDNFDFEGWSCLPRYQRLFG</sequence>
<dbReference type="GO" id="GO:0000032">
    <property type="term" value="P:cell wall mannoprotein biosynthetic process"/>
    <property type="evidence" value="ECO:0007669"/>
    <property type="project" value="TreeGrafter"/>
</dbReference>
<dbReference type="PANTHER" id="PTHR31121:SF6">
    <property type="entry name" value="ALPHA-1,2 MANNOSYLTRANSFERASE KTR1"/>
    <property type="match status" value="1"/>
</dbReference>
<proteinExistence type="inferred from homology"/>
<dbReference type="PANTHER" id="PTHR31121">
    <property type="entry name" value="ALPHA-1,2 MANNOSYLTRANSFERASE KTR1"/>
    <property type="match status" value="1"/>
</dbReference>
<dbReference type="GO" id="GO:0000026">
    <property type="term" value="F:alpha-1,2-mannosyltransferase activity"/>
    <property type="evidence" value="ECO:0007669"/>
    <property type="project" value="TreeGrafter"/>
</dbReference>
<gene>
    <name evidence="3" type="ORF">DFH08DRAFT_701956</name>
</gene>
<evidence type="ECO:0000313" key="4">
    <source>
        <dbReference type="Proteomes" id="UP001218218"/>
    </source>
</evidence>
<evidence type="ECO:0000313" key="3">
    <source>
        <dbReference type="EMBL" id="KAJ7343947.1"/>
    </source>
</evidence>
<dbReference type="InterPro" id="IPR029044">
    <property type="entry name" value="Nucleotide-diphossugar_trans"/>
</dbReference>
<dbReference type="EMBL" id="JARIHO010000022">
    <property type="protein sequence ID" value="KAJ7343947.1"/>
    <property type="molecule type" value="Genomic_DNA"/>
</dbReference>
<dbReference type="GO" id="GO:0006487">
    <property type="term" value="P:protein N-linked glycosylation"/>
    <property type="evidence" value="ECO:0007669"/>
    <property type="project" value="TreeGrafter"/>
</dbReference>